<reference evidence="3 4" key="1">
    <citation type="journal article" date="2016" name="Appl. Microbiol. Biotechnol.">
        <title>Characterization of T-DNA insertion mutants with decreased virulence in the entomopathogenic fungus Beauveria bassiana JEF-007.</title>
        <authorList>
            <person name="Kim S."/>
            <person name="Lee S.J."/>
            <person name="Nai Y.S."/>
            <person name="Yu J.S."/>
            <person name="Lee M.R."/>
            <person name="Yang Y.T."/>
            <person name="Kim J.S."/>
        </authorList>
    </citation>
    <scope>NUCLEOTIDE SEQUENCE [LARGE SCALE GENOMIC DNA]</scope>
    <source>
        <strain evidence="3 4">JEF-007</strain>
    </source>
</reference>
<accession>A0A2N6NLH0</accession>
<feature type="transmembrane region" description="Helical" evidence="2">
    <location>
        <begin position="282"/>
        <end position="304"/>
    </location>
</feature>
<feature type="transmembrane region" description="Helical" evidence="2">
    <location>
        <begin position="58"/>
        <end position="83"/>
    </location>
</feature>
<organism evidence="3 4">
    <name type="scientific">Beauveria bassiana</name>
    <name type="common">White muscardine disease fungus</name>
    <name type="synonym">Tritirachium shiotae</name>
    <dbReference type="NCBI Taxonomy" id="176275"/>
    <lineage>
        <taxon>Eukaryota</taxon>
        <taxon>Fungi</taxon>
        <taxon>Dikarya</taxon>
        <taxon>Ascomycota</taxon>
        <taxon>Pezizomycotina</taxon>
        <taxon>Sordariomycetes</taxon>
        <taxon>Hypocreomycetidae</taxon>
        <taxon>Hypocreales</taxon>
        <taxon>Cordycipitaceae</taxon>
        <taxon>Beauveria</taxon>
    </lineage>
</organism>
<evidence type="ECO:0000313" key="3">
    <source>
        <dbReference type="EMBL" id="PMB68117.1"/>
    </source>
</evidence>
<name>A0A2N6NLH0_BEABA</name>
<evidence type="ECO:0000256" key="1">
    <source>
        <dbReference type="SAM" id="MobiDB-lite"/>
    </source>
</evidence>
<keyword evidence="2" id="KW-0472">Membrane</keyword>
<protein>
    <submittedName>
        <fullName evidence="3">Uncharacterized protein</fullName>
    </submittedName>
</protein>
<dbReference type="Proteomes" id="UP000235728">
    <property type="component" value="Unassembled WGS sequence"/>
</dbReference>
<evidence type="ECO:0000256" key="2">
    <source>
        <dbReference type="SAM" id="Phobius"/>
    </source>
</evidence>
<feature type="transmembrane region" description="Helical" evidence="2">
    <location>
        <begin position="238"/>
        <end position="262"/>
    </location>
</feature>
<feature type="region of interest" description="Disordered" evidence="1">
    <location>
        <begin position="596"/>
        <end position="669"/>
    </location>
</feature>
<keyword evidence="2" id="KW-1133">Transmembrane helix</keyword>
<feature type="transmembrane region" description="Helical" evidence="2">
    <location>
        <begin position="152"/>
        <end position="174"/>
    </location>
</feature>
<comment type="caution">
    <text evidence="3">The sequence shown here is derived from an EMBL/GenBank/DDBJ whole genome shotgun (WGS) entry which is preliminary data.</text>
</comment>
<sequence>MGARNLHVFDIRAAAEGIIGNGSFTTDWTGFQFQANSTNAVINQLRFATSKTVRQSSIILASFNAVVGLVLALGIFGDCYWSAKRADPKMKLRYEIMNGGDEKDANVLTNLYRTSMYKIIGPMNIFPFTLAIGIFIQGIITAVEQSKGLQGLLILGCLPISQVMLPTIFIVPYIQFVFGMETTVRAFRRRAFDSFGKWTISVCVALVVVSLIATYVVTRVVQPPNFCFASLFWFVQRYRVLCFALFTIISGSLLLGSVITFIRLYQSSAGGVIERIAASRMVYYMCIGAITNSIVIPFFASLTIRNDMEVSQLRGNLSMAAMVATNLTALTNGGLYVFLRTCHRSNIGRKGYFEMDREKQQQQTRRRQVRKSLMAETYTNQMEQPVSLPPRVYQSDSPSGANRQSMVAESQIGLAQTSSATGSVNSAGSPNRSHARKASYSVFPQQQPPPPQQQQTPALNAKPLSILPAATYTPPTLARGESAEVNDEDLESMEIDIIRRDISSLLPPMPGFVPSHQRDSSMGSSATVQIGLRLSNVNDVPRTADGGGLSYLQERMPTPRPTSSIYPQTVRSTAVVAAREPVSPRSSVRVGSTVWVDPAKQLPPAPLQPSKKERKQKERESQMLLSPTVYSPDGPANSATMSSPSDKDPRMSPWERTGSVTEKQPSEWI</sequence>
<keyword evidence="2" id="KW-0812">Transmembrane</keyword>
<feature type="region of interest" description="Disordered" evidence="1">
    <location>
        <begin position="548"/>
        <end position="567"/>
    </location>
</feature>
<evidence type="ECO:0000313" key="4">
    <source>
        <dbReference type="Proteomes" id="UP000235728"/>
    </source>
</evidence>
<dbReference type="OMA" id="IWFPMRY"/>
<gene>
    <name evidence="3" type="ORF">BM221_006294</name>
</gene>
<dbReference type="EMBL" id="MRVG01000006">
    <property type="protein sequence ID" value="PMB68117.1"/>
    <property type="molecule type" value="Genomic_DNA"/>
</dbReference>
<feature type="transmembrane region" description="Helical" evidence="2">
    <location>
        <begin position="316"/>
        <end position="339"/>
    </location>
</feature>
<feature type="region of interest" description="Disordered" evidence="1">
    <location>
        <begin position="377"/>
        <end position="457"/>
    </location>
</feature>
<feature type="transmembrane region" description="Helical" evidence="2">
    <location>
        <begin position="195"/>
        <end position="218"/>
    </location>
</feature>
<proteinExistence type="predicted"/>
<dbReference type="AlphaFoldDB" id="A0A2N6NLH0"/>
<feature type="transmembrane region" description="Helical" evidence="2">
    <location>
        <begin position="119"/>
        <end position="140"/>
    </location>
</feature>
<feature type="compositionally biased region" description="Polar residues" evidence="1">
    <location>
        <begin position="394"/>
        <end position="432"/>
    </location>
</feature>